<dbReference type="GO" id="GO:0046983">
    <property type="term" value="F:protein dimerization activity"/>
    <property type="evidence" value="ECO:0007669"/>
    <property type="project" value="InterPro"/>
</dbReference>
<evidence type="ECO:0000313" key="3">
    <source>
        <dbReference type="Proteomes" id="UP000434957"/>
    </source>
</evidence>
<name>A0A6A4DRI4_9STRA</name>
<dbReference type="Pfam" id="PF05699">
    <property type="entry name" value="Dimer_Tnp_hAT"/>
    <property type="match status" value="1"/>
</dbReference>
<keyword evidence="3" id="KW-1185">Reference proteome</keyword>
<feature type="domain" description="HAT C-terminal dimerisation" evidence="1">
    <location>
        <begin position="408"/>
        <end position="446"/>
    </location>
</feature>
<dbReference type="PANTHER" id="PTHR40866">
    <property type="entry name" value="BED-TYPE DOMAIN-CONTAINING PROTEIN"/>
    <property type="match status" value="1"/>
</dbReference>
<gene>
    <name evidence="2" type="ORF">PR003_g21232</name>
</gene>
<comment type="caution">
    <text evidence="2">The sequence shown here is derived from an EMBL/GenBank/DDBJ whole genome shotgun (WGS) entry which is preliminary data.</text>
</comment>
<evidence type="ECO:0000259" key="1">
    <source>
        <dbReference type="Pfam" id="PF05699"/>
    </source>
</evidence>
<dbReference type="InterPro" id="IPR012337">
    <property type="entry name" value="RNaseH-like_sf"/>
</dbReference>
<dbReference type="SUPFAM" id="SSF53098">
    <property type="entry name" value="Ribonuclease H-like"/>
    <property type="match status" value="2"/>
</dbReference>
<protein>
    <recommendedName>
        <fullName evidence="1">HAT C-terminal dimerisation domain-containing protein</fullName>
    </recommendedName>
</protein>
<evidence type="ECO:0000313" key="2">
    <source>
        <dbReference type="EMBL" id="KAE9306497.1"/>
    </source>
</evidence>
<reference evidence="2 3" key="1">
    <citation type="submission" date="2018-08" db="EMBL/GenBank/DDBJ databases">
        <title>Genomic investigation of the strawberry pathogen Phytophthora fragariae indicates pathogenicity is determined by transcriptional variation in three key races.</title>
        <authorList>
            <person name="Adams T.M."/>
            <person name="Armitage A.D."/>
            <person name="Sobczyk M.K."/>
            <person name="Bates H.J."/>
            <person name="Dunwell J.M."/>
            <person name="Nellist C.F."/>
            <person name="Harrison R.J."/>
        </authorList>
    </citation>
    <scope>NUCLEOTIDE SEQUENCE [LARGE SCALE GENOMIC DNA]</scope>
    <source>
        <strain evidence="2 3">SCRP333</strain>
    </source>
</reference>
<dbReference type="PANTHER" id="PTHR40866:SF1">
    <property type="entry name" value="BED-TYPE DOMAIN-CONTAINING PROTEIN"/>
    <property type="match status" value="1"/>
</dbReference>
<dbReference type="InterPro" id="IPR008906">
    <property type="entry name" value="HATC_C_dom"/>
</dbReference>
<sequence>MYRCKQCGNERKQLTGTGYSNLIAHLAHRHGGFKDQFAATLSSTNSRLQAFGFVSEETSHRFQWMRWVVDRNMPLSVVDNELTRDMSKWKAVSSRVLLNNMHHVAKKIGKNLEEILGVCFGVMYDGWSHGCMHYVAVYGVFVENGEVRVQLLAVSPLEEGSQDADAHIKLVDGVLDVYNKKLDMVAFIVGDNCATNQSVATKLGVPLVGCASHRFNLAVNRFLADSEPLLTQVNTLMSKLSQANNFAQLAKATSLHPIKRNITRWSSNFEMLQRYERIRPQIKTVEAVEELIPTGASHRKLLELLQHMKKFESVTKKLQGDGIDLADVRLLFDSVIADYPCMSINGCALSSAEKAAVKRFEEPKRGTKRKERAEDYATQILRAGPSKRSKTGGRSDGTIYSSLLKQLPPTSNACERLFSQCKRVLTPQRTSMLPANFELIMFLRANRNMWGVTTLADVGSN</sequence>
<organism evidence="2 3">
    <name type="scientific">Phytophthora rubi</name>
    <dbReference type="NCBI Taxonomy" id="129364"/>
    <lineage>
        <taxon>Eukaryota</taxon>
        <taxon>Sar</taxon>
        <taxon>Stramenopiles</taxon>
        <taxon>Oomycota</taxon>
        <taxon>Peronosporomycetes</taxon>
        <taxon>Peronosporales</taxon>
        <taxon>Peronosporaceae</taxon>
        <taxon>Phytophthora</taxon>
    </lineage>
</organism>
<dbReference type="AlphaFoldDB" id="A0A6A4DRI4"/>
<proteinExistence type="predicted"/>
<accession>A0A6A4DRI4</accession>
<dbReference type="Proteomes" id="UP000434957">
    <property type="component" value="Unassembled WGS sequence"/>
</dbReference>
<dbReference type="EMBL" id="QXFT01001971">
    <property type="protein sequence ID" value="KAE9306497.1"/>
    <property type="molecule type" value="Genomic_DNA"/>
</dbReference>